<comment type="cofactor">
    <cofactor evidence="1 17">
        <name>Zn(2+)</name>
        <dbReference type="ChEBI" id="CHEBI:29105"/>
    </cofactor>
</comment>
<dbReference type="RefSeq" id="WP_039452328.1">
    <property type="nucleotide sequence ID" value="NZ_CP043329.1"/>
</dbReference>
<dbReference type="PANTHER" id="PTHR33694:SF1">
    <property type="entry name" value="UDP-3-O-ACYL-N-ACETYLGLUCOSAMINE DEACETYLASE 1, MITOCHONDRIAL-RELATED"/>
    <property type="match status" value="1"/>
</dbReference>
<evidence type="ECO:0000256" key="18">
    <source>
        <dbReference type="HAMAP-Rule" id="MF_00406"/>
    </source>
</evidence>
<dbReference type="HAMAP" id="MF_00388">
    <property type="entry name" value="LpxC"/>
    <property type="match status" value="1"/>
</dbReference>
<evidence type="ECO:0000313" key="19">
    <source>
        <dbReference type="EMBL" id="QEK52591.1"/>
    </source>
</evidence>
<comment type="catalytic activity">
    <reaction evidence="18">
        <text>a (3R)-hydroxyacyl-[ACP] = a (2E)-enoyl-[ACP] + H2O</text>
        <dbReference type="Rhea" id="RHEA:13097"/>
        <dbReference type="Rhea" id="RHEA-COMP:9925"/>
        <dbReference type="Rhea" id="RHEA-COMP:9945"/>
        <dbReference type="ChEBI" id="CHEBI:15377"/>
        <dbReference type="ChEBI" id="CHEBI:78784"/>
        <dbReference type="ChEBI" id="CHEBI:78827"/>
        <dbReference type="EC" id="4.2.1.59"/>
    </reaction>
</comment>
<gene>
    <name evidence="18" type="primary">fabZ</name>
    <name evidence="17" type="synonym">lpxC</name>
    <name evidence="19" type="ORF">FYC62_13700</name>
</gene>
<dbReference type="HAMAP" id="MF_00406">
    <property type="entry name" value="FabZ"/>
    <property type="match status" value="1"/>
</dbReference>
<feature type="active site" evidence="18">
    <location>
        <position position="367"/>
    </location>
</feature>
<dbReference type="InterPro" id="IPR020568">
    <property type="entry name" value="Ribosomal_Su5_D2-typ_SF"/>
</dbReference>
<name>A0A5C0VLR0_9SPHI</name>
<evidence type="ECO:0000256" key="11">
    <source>
        <dbReference type="ARBA" id="ARBA00023098"/>
    </source>
</evidence>
<dbReference type="Gene3D" id="3.30.230.20">
    <property type="entry name" value="lpxc deacetylase, domain 1"/>
    <property type="match status" value="1"/>
</dbReference>
<dbReference type="InterPro" id="IPR010084">
    <property type="entry name" value="FabZ"/>
</dbReference>
<dbReference type="GO" id="GO:0005737">
    <property type="term" value="C:cytoplasm"/>
    <property type="evidence" value="ECO:0007669"/>
    <property type="project" value="UniProtKB-SubCell"/>
</dbReference>
<dbReference type="InterPro" id="IPR004463">
    <property type="entry name" value="UDP-acyl_GlcNac_deAcase"/>
</dbReference>
<dbReference type="Pfam" id="PF07977">
    <property type="entry name" value="FabA"/>
    <property type="match status" value="1"/>
</dbReference>
<keyword evidence="11 17" id="KW-0443">Lipid metabolism</keyword>
<feature type="binding site" evidence="17">
    <location>
        <position position="79"/>
    </location>
    <ligand>
        <name>Zn(2+)</name>
        <dbReference type="ChEBI" id="CHEBI:29105"/>
    </ligand>
</feature>
<sequence>MNLRQRTIKSDISVSGVGLHTGAKVTLTFKPAPENHGYKFKRVDLPGQPIIDADVDNVTDTSRSTTLSQNGASVSTTEHVLASLVGCDVDNVMIELDGIEVPILDGSSIEFVKALESVGFVEQDADREYYHIPHNIHYSEDDRKVEMVAMPLDDYRFTCMVDYNSPVLGSQHATISSIAEFNDEIASCRTFVFLHELKMLLKHNLIKGGDINNAIVIVDHEIEESELKELATAFNRDEIKVAREGILNNIELRYQNEPARHKLLDMIGDLALIGTPIKGHIMAARPGHAANVAFAKKIKAAIKKDKKKKTHHVYDPQAKPLYDITKIMEILPHRQPFLFIDKILELTKTHVVGVKNVTMNEEFFKGHFPGAPVLPGVVQIEAMAQTGGILVLSTVEDPENYLTYFLKIDKVRFRAQVLPGDTIVFRCDLMEPIRRGIAQMKGIGMVGETVVVEAEMMAQISKVRETNTPS</sequence>
<dbReference type="UniPathway" id="UPA00359">
    <property type="reaction ID" value="UER00478"/>
</dbReference>
<evidence type="ECO:0000256" key="10">
    <source>
        <dbReference type="ARBA" id="ARBA00022833"/>
    </source>
</evidence>
<keyword evidence="20" id="KW-1185">Reference proteome</keyword>
<feature type="binding site" evidence="17">
    <location>
        <position position="265"/>
    </location>
    <ligand>
        <name>Zn(2+)</name>
        <dbReference type="ChEBI" id="CHEBI:29105"/>
    </ligand>
</feature>
<keyword evidence="10 17" id="KW-0862">Zinc</keyword>
<proteinExistence type="inferred from homology"/>
<evidence type="ECO:0000256" key="5">
    <source>
        <dbReference type="ARBA" id="ARBA00022490"/>
    </source>
</evidence>
<comment type="function">
    <text evidence="14 18">Involved in unsaturated fatty acids biosynthesis. Catalyzes the dehydration of short chain beta-hydroxyacyl-ACPs and long chain saturated and unsaturated beta-hydroxyacyl-ACPs.</text>
</comment>
<dbReference type="SUPFAM" id="SSF54637">
    <property type="entry name" value="Thioesterase/thiol ester dehydrase-isomerase"/>
    <property type="match status" value="1"/>
</dbReference>
<evidence type="ECO:0000256" key="8">
    <source>
        <dbReference type="ARBA" id="ARBA00022723"/>
    </source>
</evidence>
<evidence type="ECO:0000256" key="12">
    <source>
        <dbReference type="ARBA" id="ARBA00023239"/>
    </source>
</evidence>
<dbReference type="SUPFAM" id="SSF54211">
    <property type="entry name" value="Ribosomal protein S5 domain 2-like"/>
    <property type="match status" value="2"/>
</dbReference>
<dbReference type="InterPro" id="IPR011334">
    <property type="entry name" value="UDP-acyl_GlcNac_deAcase_C"/>
</dbReference>
<keyword evidence="5 18" id="KW-0963">Cytoplasm</keyword>
<dbReference type="EC" id="3.5.1.108" evidence="17"/>
<evidence type="ECO:0000256" key="14">
    <source>
        <dbReference type="ARBA" id="ARBA00025049"/>
    </source>
</evidence>
<feature type="binding site" evidence="17">
    <location>
        <position position="261"/>
    </location>
    <ligand>
        <name>Zn(2+)</name>
        <dbReference type="ChEBI" id="CHEBI:29105"/>
    </ligand>
</feature>
<evidence type="ECO:0000313" key="20">
    <source>
        <dbReference type="Proteomes" id="UP000323653"/>
    </source>
</evidence>
<keyword evidence="8 17" id="KW-0479">Metal-binding</keyword>
<dbReference type="EMBL" id="CP043329">
    <property type="protein sequence ID" value="QEK52591.1"/>
    <property type="molecule type" value="Genomic_DNA"/>
</dbReference>
<comment type="catalytic activity">
    <reaction evidence="13 17">
        <text>a UDP-3-O-[(3R)-3-hydroxyacyl]-N-acetyl-alpha-D-glucosamine + H2O = a UDP-3-O-[(3R)-3-hydroxyacyl]-alpha-D-glucosamine + acetate</text>
        <dbReference type="Rhea" id="RHEA:67816"/>
        <dbReference type="ChEBI" id="CHEBI:15377"/>
        <dbReference type="ChEBI" id="CHEBI:30089"/>
        <dbReference type="ChEBI" id="CHEBI:137740"/>
        <dbReference type="ChEBI" id="CHEBI:173225"/>
        <dbReference type="EC" id="3.5.1.108"/>
    </reaction>
</comment>
<dbReference type="InterPro" id="IPR015870">
    <property type="entry name" value="UDP-acyl_N-AcGlcN_deAcase_N"/>
</dbReference>
<dbReference type="NCBIfam" id="TIGR00325">
    <property type="entry name" value="lpxC"/>
    <property type="match status" value="1"/>
</dbReference>
<evidence type="ECO:0000256" key="1">
    <source>
        <dbReference type="ARBA" id="ARBA00001947"/>
    </source>
</evidence>
<dbReference type="InterPro" id="IPR029069">
    <property type="entry name" value="HotDog_dom_sf"/>
</dbReference>
<dbReference type="GO" id="GO:0016020">
    <property type="term" value="C:membrane"/>
    <property type="evidence" value="ECO:0007669"/>
    <property type="project" value="GOC"/>
</dbReference>
<keyword evidence="6 17" id="KW-0444">Lipid biosynthesis</keyword>
<dbReference type="PANTHER" id="PTHR33694">
    <property type="entry name" value="UDP-3-O-ACYL-N-ACETYLGLUCOSAMINE DEACETYLASE 1, MITOCHONDRIAL-RELATED"/>
    <property type="match status" value="1"/>
</dbReference>
<protein>
    <recommendedName>
        <fullName evidence="17 18">Multifunctional fusion protein</fullName>
    </recommendedName>
    <domain>
        <recommendedName>
            <fullName evidence="18">3-hydroxyacyl-[acyl-carrier-protein] dehydratase FabZ</fullName>
            <ecNumber evidence="18">4.2.1.59</ecNumber>
        </recommendedName>
        <alternativeName>
            <fullName evidence="18">(3R)-hydroxymyristoyl-[acyl-carrier-protein] dehydratase</fullName>
        </alternativeName>
        <alternativeName>
            <fullName evidence="18">Beta-hydroxyacyl-ACP dehydratase</fullName>
            <shortName evidence="18">(3R)-hydroxymyristoyl-ACP dehydrase</shortName>
        </alternativeName>
    </domain>
    <domain>
        <recommendedName>
            <fullName evidence="17">UDP-3-O-acyl-N-acetylglucosamine deacetylase</fullName>
            <shortName evidence="17">UDP-3-O-acyl-GlcNAc deacetylase</shortName>
            <ecNumber evidence="17">3.5.1.108</ecNumber>
        </recommendedName>
        <alternativeName>
            <fullName evidence="17">UDP-3-O-[R-3-hydroxymyristoyl]-N-acetylglucosamine deacetylase</fullName>
        </alternativeName>
    </domain>
</protein>
<evidence type="ECO:0000256" key="3">
    <source>
        <dbReference type="ARBA" id="ARBA00004496"/>
    </source>
</evidence>
<dbReference type="InterPro" id="IPR013114">
    <property type="entry name" value="FabA_FabZ"/>
</dbReference>
<dbReference type="Pfam" id="PF03331">
    <property type="entry name" value="LpxC"/>
    <property type="match status" value="2"/>
</dbReference>
<comment type="similarity">
    <text evidence="18">Belongs to the thioester dehydratase family. FabZ subfamily.</text>
</comment>
<comment type="similarity">
    <text evidence="15">In the N-terminal section; belongs to the LpxC family.</text>
</comment>
<comment type="similarity">
    <text evidence="16">In the C-terminal section; belongs to the thioester dehydratase family.</text>
</comment>
<dbReference type="GO" id="GO:0006633">
    <property type="term" value="P:fatty acid biosynthetic process"/>
    <property type="evidence" value="ECO:0007669"/>
    <property type="project" value="UniProtKB-UniRule"/>
</dbReference>
<dbReference type="Proteomes" id="UP000323653">
    <property type="component" value="Chromosome"/>
</dbReference>
<evidence type="ECO:0000256" key="9">
    <source>
        <dbReference type="ARBA" id="ARBA00022801"/>
    </source>
</evidence>
<feature type="active site" description="Proton donor" evidence="17">
    <location>
        <position position="288"/>
    </location>
</feature>
<reference evidence="19 20" key="1">
    <citation type="submission" date="2019-08" db="EMBL/GenBank/DDBJ databases">
        <title>Pedobacter sp. nov., isolated from Han river, South Korea.</title>
        <authorList>
            <person name="Lee D.-H."/>
            <person name="Kim Y.-S."/>
            <person name="Hwang E.-M."/>
            <person name="Le Tran T.C."/>
            <person name="Cha C.-J."/>
        </authorList>
    </citation>
    <scope>NUCLEOTIDE SEQUENCE [LARGE SCALE GENOMIC DNA]</scope>
    <source>
        <strain evidence="19 20">CJ43</strain>
    </source>
</reference>
<keyword evidence="7 17" id="KW-0441">Lipid A biosynthesis</keyword>
<accession>A0A5C0VLR0</accession>
<dbReference type="AlphaFoldDB" id="A0A5C0VLR0"/>
<dbReference type="GO" id="GO:0009245">
    <property type="term" value="P:lipid A biosynthetic process"/>
    <property type="evidence" value="ECO:0007669"/>
    <property type="project" value="UniProtKB-UniRule"/>
</dbReference>
<dbReference type="Gene3D" id="3.10.129.10">
    <property type="entry name" value="Hotdog Thioesterase"/>
    <property type="match status" value="1"/>
</dbReference>
<comment type="pathway">
    <text evidence="4 17">Glycolipid biosynthesis; lipid IV(A) biosynthesis; lipid IV(A) from (3R)-3-hydroxytetradecanoyl-[acyl-carrier-protein] and UDP-N-acetyl-alpha-D-glucosamine: step 2/6.</text>
</comment>
<evidence type="ECO:0000256" key="16">
    <source>
        <dbReference type="ARBA" id="ARBA00061355"/>
    </source>
</evidence>
<dbReference type="FunFam" id="3.10.129.10:FF:000001">
    <property type="entry name" value="3-hydroxyacyl-[acyl-carrier-protein] dehydratase FabZ"/>
    <property type="match status" value="1"/>
</dbReference>
<organism evidence="19 20">
    <name type="scientific">Pedobacter aquae</name>
    <dbReference type="NCBI Taxonomy" id="2605747"/>
    <lineage>
        <taxon>Bacteria</taxon>
        <taxon>Pseudomonadati</taxon>
        <taxon>Bacteroidota</taxon>
        <taxon>Sphingobacteriia</taxon>
        <taxon>Sphingobacteriales</taxon>
        <taxon>Sphingobacteriaceae</taxon>
        <taxon>Pedobacter</taxon>
    </lineage>
</organism>
<dbReference type="GO" id="GO:0019171">
    <property type="term" value="F:(3R)-hydroxyacyl-[acyl-carrier-protein] dehydratase activity"/>
    <property type="evidence" value="ECO:0007669"/>
    <property type="project" value="UniProtKB-EC"/>
</dbReference>
<keyword evidence="12 18" id="KW-0456">Lyase</keyword>
<comment type="subcellular location">
    <subcellularLocation>
        <location evidence="3 18">Cytoplasm</location>
    </subcellularLocation>
</comment>
<dbReference type="GO" id="GO:0103117">
    <property type="term" value="F:UDP-3-O-acyl-N-acetylglucosamine deacetylase activity"/>
    <property type="evidence" value="ECO:0007669"/>
    <property type="project" value="UniProtKB-UniRule"/>
</dbReference>
<dbReference type="CDD" id="cd01288">
    <property type="entry name" value="FabZ"/>
    <property type="match status" value="1"/>
</dbReference>
<evidence type="ECO:0000256" key="7">
    <source>
        <dbReference type="ARBA" id="ARBA00022556"/>
    </source>
</evidence>
<dbReference type="KEGG" id="pej:FYC62_13700"/>
<dbReference type="Gene3D" id="3.30.1700.10">
    <property type="entry name" value="lpxc deacetylase, domain 2"/>
    <property type="match status" value="1"/>
</dbReference>
<evidence type="ECO:0000256" key="2">
    <source>
        <dbReference type="ARBA" id="ARBA00002923"/>
    </source>
</evidence>
<comment type="function">
    <text evidence="2 17">Catalyzes the hydrolysis of UDP-3-O-myristoyl-N-acetylglucosamine to form UDP-3-O-myristoylglucosamine and acetate, the committed step in lipid A biosynthesis.</text>
</comment>
<dbReference type="GO" id="GO:0046872">
    <property type="term" value="F:metal ion binding"/>
    <property type="evidence" value="ECO:0007669"/>
    <property type="project" value="UniProtKB-KW"/>
</dbReference>
<comment type="similarity">
    <text evidence="17">Belongs to the LpxC family.</text>
</comment>
<dbReference type="EC" id="4.2.1.59" evidence="18"/>
<evidence type="ECO:0000256" key="15">
    <source>
        <dbReference type="ARBA" id="ARBA00061221"/>
    </source>
</evidence>
<dbReference type="NCBIfam" id="NF000582">
    <property type="entry name" value="PRK00006.1"/>
    <property type="match status" value="1"/>
</dbReference>
<keyword evidence="9 17" id="KW-0378">Hydrolase</keyword>
<dbReference type="NCBIfam" id="NF009667">
    <property type="entry name" value="PRK13188.1"/>
    <property type="match status" value="1"/>
</dbReference>
<evidence type="ECO:0000256" key="17">
    <source>
        <dbReference type="HAMAP-Rule" id="MF_00388"/>
    </source>
</evidence>
<evidence type="ECO:0000256" key="6">
    <source>
        <dbReference type="ARBA" id="ARBA00022516"/>
    </source>
</evidence>
<evidence type="ECO:0000256" key="13">
    <source>
        <dbReference type="ARBA" id="ARBA00024535"/>
    </source>
</evidence>
<evidence type="ECO:0000256" key="4">
    <source>
        <dbReference type="ARBA" id="ARBA00005002"/>
    </source>
</evidence>